<proteinExistence type="predicted"/>
<sequence length="192" mass="21622">MRRKNPADIRREMDLPAIVARNQALLDFHPPDIARHGAGVEMSHASGRILNGSRNFIVGFRINATSFSNPAASNYGDSRLLDPPSGQGASGGAQIRNRRVPADHKADSLSPGPLTPLLNGETIRDLAYCIGKAFECGMRNKRNRKVNVFHFLMKSYLLFFACETVRLKRETKEYLINRDIDESKNLSWHFKR</sequence>
<organism evidence="1 2">
    <name type="scientific">Plakobranchus ocellatus</name>
    <dbReference type="NCBI Taxonomy" id="259542"/>
    <lineage>
        <taxon>Eukaryota</taxon>
        <taxon>Metazoa</taxon>
        <taxon>Spiralia</taxon>
        <taxon>Lophotrochozoa</taxon>
        <taxon>Mollusca</taxon>
        <taxon>Gastropoda</taxon>
        <taxon>Heterobranchia</taxon>
        <taxon>Euthyneura</taxon>
        <taxon>Panpulmonata</taxon>
        <taxon>Sacoglossa</taxon>
        <taxon>Placobranchoidea</taxon>
        <taxon>Plakobranchidae</taxon>
        <taxon>Plakobranchus</taxon>
    </lineage>
</organism>
<evidence type="ECO:0000313" key="2">
    <source>
        <dbReference type="Proteomes" id="UP000735302"/>
    </source>
</evidence>
<keyword evidence="2" id="KW-1185">Reference proteome</keyword>
<dbReference type="EMBL" id="BLXT01004649">
    <property type="protein sequence ID" value="GFO16107.1"/>
    <property type="molecule type" value="Genomic_DNA"/>
</dbReference>
<dbReference type="AlphaFoldDB" id="A0AAV4BAB5"/>
<gene>
    <name evidence="1" type="ORF">PoB_004261200</name>
</gene>
<name>A0AAV4BAB5_9GAST</name>
<accession>A0AAV4BAB5</accession>
<dbReference type="Proteomes" id="UP000735302">
    <property type="component" value="Unassembled WGS sequence"/>
</dbReference>
<protein>
    <submittedName>
        <fullName evidence="1">Uncharacterized protein</fullName>
    </submittedName>
</protein>
<evidence type="ECO:0000313" key="1">
    <source>
        <dbReference type="EMBL" id="GFO16107.1"/>
    </source>
</evidence>
<reference evidence="1 2" key="1">
    <citation type="journal article" date="2021" name="Elife">
        <title>Chloroplast acquisition without the gene transfer in kleptoplastic sea slugs, Plakobranchus ocellatus.</title>
        <authorList>
            <person name="Maeda T."/>
            <person name="Takahashi S."/>
            <person name="Yoshida T."/>
            <person name="Shimamura S."/>
            <person name="Takaki Y."/>
            <person name="Nagai Y."/>
            <person name="Toyoda A."/>
            <person name="Suzuki Y."/>
            <person name="Arimoto A."/>
            <person name="Ishii H."/>
            <person name="Satoh N."/>
            <person name="Nishiyama T."/>
            <person name="Hasebe M."/>
            <person name="Maruyama T."/>
            <person name="Minagawa J."/>
            <person name="Obokata J."/>
            <person name="Shigenobu S."/>
        </authorList>
    </citation>
    <scope>NUCLEOTIDE SEQUENCE [LARGE SCALE GENOMIC DNA]</scope>
</reference>
<comment type="caution">
    <text evidence="1">The sequence shown here is derived from an EMBL/GenBank/DDBJ whole genome shotgun (WGS) entry which is preliminary data.</text>
</comment>